<dbReference type="EMBL" id="CP042301">
    <property type="protein sequence ID" value="QDZ03112.1"/>
    <property type="molecule type" value="Genomic_DNA"/>
</dbReference>
<dbReference type="AlphaFoldDB" id="A0A5B8L5Q5"/>
<evidence type="ECO:0000313" key="3">
    <source>
        <dbReference type="EMBL" id="QDZ03112.1"/>
    </source>
</evidence>
<accession>A0A5B8L5Q5</accession>
<dbReference type="KEGG" id="niy:FQ775_23610"/>
<dbReference type="InterPro" id="IPR011008">
    <property type="entry name" value="Dimeric_a/b-barrel"/>
</dbReference>
<evidence type="ECO:0000256" key="1">
    <source>
        <dbReference type="ARBA" id="ARBA00007689"/>
    </source>
</evidence>
<dbReference type="PANTHER" id="PTHR35174">
    <property type="entry name" value="BLL7171 PROTEIN-RELATED"/>
    <property type="match status" value="1"/>
</dbReference>
<dbReference type="PANTHER" id="PTHR35174:SF3">
    <property type="entry name" value="BLL7171 PROTEIN"/>
    <property type="match status" value="1"/>
</dbReference>
<dbReference type="Gene3D" id="3.30.70.1060">
    <property type="entry name" value="Dimeric alpha+beta barrel"/>
    <property type="match status" value="1"/>
</dbReference>
<protein>
    <submittedName>
        <fullName evidence="3">YciI family protein</fullName>
    </submittedName>
</protein>
<sequence length="115" mass="12741">MRFVCLVYHEQSVLDGMSEAEMRVCVDDSLAYDRELEERGHMVVAHALQPVGEARSVKMRKGQKHITDGPFAETKEQLIGFILIEAASREEAVEIAAGIPMGRTGTIEVRPVMGL</sequence>
<comment type="similarity">
    <text evidence="1">Belongs to the YciI family.</text>
</comment>
<dbReference type="OrthoDB" id="9807535at2"/>
<dbReference type="Pfam" id="PF03795">
    <property type="entry name" value="YCII"/>
    <property type="match status" value="1"/>
</dbReference>
<dbReference type="Proteomes" id="UP000321389">
    <property type="component" value="Chromosome"/>
</dbReference>
<gene>
    <name evidence="3" type="ORF">FQ775_23610</name>
</gene>
<dbReference type="SUPFAM" id="SSF54909">
    <property type="entry name" value="Dimeric alpha+beta barrel"/>
    <property type="match status" value="1"/>
</dbReference>
<evidence type="ECO:0000259" key="2">
    <source>
        <dbReference type="Pfam" id="PF03795"/>
    </source>
</evidence>
<proteinExistence type="inferred from homology"/>
<name>A0A5B8L5Q5_9HYPH</name>
<organism evidence="3 4">
    <name type="scientific">Nitratireductor mangrovi</name>
    <dbReference type="NCBI Taxonomy" id="2599600"/>
    <lineage>
        <taxon>Bacteria</taxon>
        <taxon>Pseudomonadati</taxon>
        <taxon>Pseudomonadota</taxon>
        <taxon>Alphaproteobacteria</taxon>
        <taxon>Hyphomicrobiales</taxon>
        <taxon>Phyllobacteriaceae</taxon>
        <taxon>Nitratireductor</taxon>
    </lineage>
</organism>
<dbReference type="InterPro" id="IPR005545">
    <property type="entry name" value="YCII"/>
</dbReference>
<reference evidence="3" key="1">
    <citation type="submission" date="2020-04" db="EMBL/GenBank/DDBJ databases">
        <title>Nitratireductor sp. nov. isolated from mangrove soil.</title>
        <authorList>
            <person name="Ye Y."/>
        </authorList>
    </citation>
    <scope>NUCLEOTIDE SEQUENCE</scope>
    <source>
        <strain evidence="3">SY7</strain>
    </source>
</reference>
<feature type="domain" description="YCII-related" evidence="2">
    <location>
        <begin position="1"/>
        <end position="113"/>
    </location>
</feature>
<keyword evidence="4" id="KW-1185">Reference proteome</keyword>
<dbReference type="RefSeq" id="WP_146301745.1">
    <property type="nucleotide sequence ID" value="NZ_CP042301.2"/>
</dbReference>
<evidence type="ECO:0000313" key="4">
    <source>
        <dbReference type="Proteomes" id="UP000321389"/>
    </source>
</evidence>